<reference evidence="6 7" key="1">
    <citation type="journal article" date="2016" name="Front. Microbiol.">
        <title>Comprehensive Phylogenetic Analysis of Bovine Non-aureus Staphylococci Species Based on Whole-Genome Sequencing.</title>
        <authorList>
            <person name="Naushad S."/>
            <person name="Barkema H.W."/>
            <person name="Luby C."/>
            <person name="Condas L.A."/>
            <person name="Nobrega D.B."/>
            <person name="Carson D.A."/>
            <person name="De Buck J."/>
        </authorList>
    </citation>
    <scope>NUCLEOTIDE SEQUENCE [LARGE SCALE GENOMIC DNA]</scope>
    <source>
        <strain evidence="4 6">SNUC 1409</strain>
        <strain evidence="5 8">SNUC 4143</strain>
        <strain evidence="3 7">SNUC 761</strain>
    </source>
</reference>
<comment type="caution">
    <text evidence="3">The sequence shown here is derived from an EMBL/GenBank/DDBJ whole genome shotgun (WGS) entry which is preliminary data.</text>
</comment>
<feature type="region of interest" description="Disordered" evidence="1">
    <location>
        <begin position="116"/>
        <end position="151"/>
    </location>
</feature>
<keyword evidence="6" id="KW-1185">Reference proteome</keyword>
<evidence type="ECO:0000256" key="2">
    <source>
        <dbReference type="SAM" id="SignalP"/>
    </source>
</evidence>
<dbReference type="EMBL" id="PYZL01000022">
    <property type="protein sequence ID" value="PTE73660.1"/>
    <property type="molecule type" value="Genomic_DNA"/>
</dbReference>
<name>A0A2K4DRP4_9STAP</name>
<feature type="signal peptide" evidence="2">
    <location>
        <begin position="1"/>
        <end position="22"/>
    </location>
</feature>
<evidence type="ECO:0000256" key="1">
    <source>
        <dbReference type="SAM" id="MobiDB-lite"/>
    </source>
</evidence>
<reference evidence="3" key="2">
    <citation type="submission" date="2018-03" db="EMBL/GenBank/DDBJ databases">
        <authorList>
            <person name="Keele B.F."/>
        </authorList>
    </citation>
    <scope>NUCLEOTIDE SEQUENCE</scope>
    <source>
        <strain evidence="5">SNUC 4143</strain>
        <strain evidence="3">SNUC 761</strain>
    </source>
</reference>
<evidence type="ECO:0000313" key="3">
    <source>
        <dbReference type="EMBL" id="PTE73660.1"/>
    </source>
</evidence>
<evidence type="ECO:0000313" key="8">
    <source>
        <dbReference type="Proteomes" id="UP000243350"/>
    </source>
</evidence>
<feature type="chain" id="PRO_5044576741" evidence="2">
    <location>
        <begin position="23"/>
        <end position="249"/>
    </location>
</feature>
<evidence type="ECO:0000313" key="4">
    <source>
        <dbReference type="EMBL" id="PTF14921.1"/>
    </source>
</evidence>
<proteinExistence type="predicted"/>
<dbReference type="Proteomes" id="UP000242547">
    <property type="component" value="Unassembled WGS sequence"/>
</dbReference>
<reference evidence="4" key="3">
    <citation type="submission" date="2018-03" db="EMBL/GenBank/DDBJ databases">
        <authorList>
            <person name="Naushad S."/>
        </authorList>
    </citation>
    <scope>NUCLEOTIDE SEQUENCE</scope>
    <source>
        <strain evidence="4">SNUC 1409</strain>
    </source>
</reference>
<dbReference type="GeneID" id="48887038"/>
<dbReference type="Proteomes" id="UP000243350">
    <property type="component" value="Unassembled WGS sequence"/>
</dbReference>
<evidence type="ECO:0000313" key="5">
    <source>
        <dbReference type="EMBL" id="PTF16764.1"/>
    </source>
</evidence>
<dbReference type="OrthoDB" id="2241791at2"/>
<organism evidence="3 7">
    <name type="scientific">Staphylococcus devriesei</name>
    <dbReference type="NCBI Taxonomy" id="586733"/>
    <lineage>
        <taxon>Bacteria</taxon>
        <taxon>Bacillati</taxon>
        <taxon>Bacillota</taxon>
        <taxon>Bacilli</taxon>
        <taxon>Bacillales</taxon>
        <taxon>Staphylococcaceae</taxon>
        <taxon>Staphylococcus</taxon>
    </lineage>
</organism>
<evidence type="ECO:0000313" key="7">
    <source>
        <dbReference type="Proteomes" id="UP000242547"/>
    </source>
</evidence>
<keyword evidence="2" id="KW-0732">Signal</keyword>
<gene>
    <name evidence="3" type="ORF">BUY44_04790</name>
    <name evidence="4" type="ORF">BUY47_02670</name>
    <name evidence="5" type="ORF">BUY48_00525</name>
</gene>
<dbReference type="EMBL" id="PYZI01000002">
    <property type="protein sequence ID" value="PTF14921.1"/>
    <property type="molecule type" value="Genomic_DNA"/>
</dbReference>
<feature type="compositionally biased region" description="Low complexity" evidence="1">
    <location>
        <begin position="139"/>
        <end position="151"/>
    </location>
</feature>
<dbReference type="Proteomes" id="UP000242088">
    <property type="component" value="Unassembled WGS sequence"/>
</dbReference>
<dbReference type="RefSeq" id="WP_103166037.1">
    <property type="nucleotide sequence ID" value="NZ_CP130489.1"/>
</dbReference>
<dbReference type="AlphaFoldDB" id="A0A2K4DRP4"/>
<evidence type="ECO:0000313" key="6">
    <source>
        <dbReference type="Proteomes" id="UP000242088"/>
    </source>
</evidence>
<sequence>MKKTVIASSLAVALGVTGYALTSDNSAHASESTSNYDQLANLAQNNPSELNAHPVQAGAYNITFVKDGFQYNFTSNGKTWSWNYTYVGGADTASTTTQVTQAAPATDYSASYNNQASTQSVSSNQQASHANVKTVSAPSTSRTTSYSAQTTSYSAPAASTSSASTGGSVKAQFLANGGTEAAWNAIVMPESGGNPNAVNPLGYRGLGQTKESWGSGSVASQTKGLINYANSRYGSLSNAIAFRSSHNWW</sequence>
<accession>A0A2K4DRP4</accession>
<dbReference type="InterPro" id="IPR023346">
    <property type="entry name" value="Lysozyme-like_dom_sf"/>
</dbReference>
<protein>
    <submittedName>
        <fullName evidence="3">Transglycosylase</fullName>
    </submittedName>
</protein>
<dbReference type="SUPFAM" id="SSF53955">
    <property type="entry name" value="Lysozyme-like"/>
    <property type="match status" value="1"/>
</dbReference>
<feature type="compositionally biased region" description="Polar residues" evidence="1">
    <location>
        <begin position="116"/>
        <end position="138"/>
    </location>
</feature>
<dbReference type="EMBL" id="PYZH01000002">
    <property type="protein sequence ID" value="PTF16764.1"/>
    <property type="molecule type" value="Genomic_DNA"/>
</dbReference>